<sequence length="372" mass="39036">MVCARCCFWAAAICDCAVRGWVTFLFLLLLSLCVDVLLVCAEGYTQVTGVMAMMMTGRVLLVCALCVLWCGAAAVASSLPGATTVQSAWPEDLFLKWHELLKNECKAKFKDGNFDESAVNCCVHNAMKDLCYDVYGKTVMENKDPKVEGICKEYAGKPDDVANCPKPQTSLSSAAVTSVKVSVPEVPGREGNLRTPSEEEPTAPTAAPPGASTAKPTDLPPSLPVEGQPDGADDMPVPNSEETSESMKPTKDLAEENTVTTADTKQNEASNSQAESTTPTPPEASDDGDNETDKGTGEDTPNNAPESDVGGTEEKQDENKNNKPKETPVEVAGIKTATVNSGDADGSTAVSHTTSPLLLLLVVACAAAVVAA</sequence>
<feature type="compositionally biased region" description="Basic and acidic residues" evidence="1">
    <location>
        <begin position="312"/>
        <end position="328"/>
    </location>
</feature>
<comment type="caution">
    <text evidence="3">The sequence shown here is derived from an EMBL/GenBank/DDBJ whole genome shotgun (WGS) entry which is preliminary data.</text>
</comment>
<dbReference type="VEuPathDB" id="TriTrypDB:BCY84_16918"/>
<evidence type="ECO:0000313" key="3">
    <source>
        <dbReference type="EMBL" id="KAF5216768.1"/>
    </source>
</evidence>
<evidence type="ECO:0000256" key="1">
    <source>
        <dbReference type="SAM" id="MobiDB-lite"/>
    </source>
</evidence>
<keyword evidence="2" id="KW-1133">Transmembrane helix</keyword>
<feature type="compositionally biased region" description="Low complexity" evidence="1">
    <location>
        <begin position="202"/>
        <end position="217"/>
    </location>
</feature>
<keyword evidence="2" id="KW-0472">Membrane</keyword>
<dbReference type="AlphaFoldDB" id="A0A7J6XSF5"/>
<protein>
    <submittedName>
        <fullName evidence="3">Mucin-associated surface protein (MASP) subgroup S104</fullName>
    </submittedName>
</protein>
<reference evidence="3 4" key="1">
    <citation type="journal article" date="2019" name="Genome Biol. Evol.">
        <title>Nanopore Sequencing Significantly Improves Genome Assembly of the Protozoan Parasite Trypanosoma cruzi.</title>
        <authorList>
            <person name="Diaz-Viraque F."/>
            <person name="Pita S."/>
            <person name="Greif G."/>
            <person name="de Souza R.C.M."/>
            <person name="Iraola G."/>
            <person name="Robello C."/>
        </authorList>
    </citation>
    <scope>NUCLEOTIDE SEQUENCE [LARGE SCALE GENOMIC DNA]</scope>
    <source>
        <strain evidence="3 4">Berenice</strain>
    </source>
</reference>
<feature type="region of interest" description="Disordered" evidence="1">
    <location>
        <begin position="162"/>
        <end position="348"/>
    </location>
</feature>
<feature type="transmembrane region" description="Helical" evidence="2">
    <location>
        <begin position="59"/>
        <end position="79"/>
    </location>
</feature>
<accession>A0A7J6XSF5</accession>
<organism evidence="3 4">
    <name type="scientific">Trypanosoma cruzi</name>
    <dbReference type="NCBI Taxonomy" id="5693"/>
    <lineage>
        <taxon>Eukaryota</taxon>
        <taxon>Discoba</taxon>
        <taxon>Euglenozoa</taxon>
        <taxon>Kinetoplastea</taxon>
        <taxon>Metakinetoplastina</taxon>
        <taxon>Trypanosomatida</taxon>
        <taxon>Trypanosomatidae</taxon>
        <taxon>Trypanosoma</taxon>
        <taxon>Schizotrypanum</taxon>
    </lineage>
</organism>
<dbReference type="Proteomes" id="UP000583944">
    <property type="component" value="Unassembled WGS sequence"/>
</dbReference>
<feature type="transmembrane region" description="Helical" evidence="2">
    <location>
        <begin position="24"/>
        <end position="47"/>
    </location>
</feature>
<feature type="compositionally biased region" description="Polar residues" evidence="1">
    <location>
        <begin position="257"/>
        <end position="278"/>
    </location>
</feature>
<feature type="compositionally biased region" description="Low complexity" evidence="1">
    <location>
        <begin position="169"/>
        <end position="183"/>
    </location>
</feature>
<dbReference type="EMBL" id="JABDHM010000177">
    <property type="protein sequence ID" value="KAF5216768.1"/>
    <property type="molecule type" value="Genomic_DNA"/>
</dbReference>
<keyword evidence="2" id="KW-0812">Transmembrane</keyword>
<dbReference type="VEuPathDB" id="TriTrypDB:ECC02_010438"/>
<evidence type="ECO:0000313" key="4">
    <source>
        <dbReference type="Proteomes" id="UP000583944"/>
    </source>
</evidence>
<evidence type="ECO:0000256" key="2">
    <source>
        <dbReference type="SAM" id="Phobius"/>
    </source>
</evidence>
<gene>
    <name evidence="3" type="ORF">ECC02_010438</name>
</gene>
<name>A0A7J6XSF5_TRYCR</name>
<proteinExistence type="predicted"/>